<evidence type="ECO:0000313" key="6">
    <source>
        <dbReference type="EMBL" id="KAG5504428.1"/>
    </source>
</evidence>
<dbReference type="GO" id="GO:0005739">
    <property type="term" value="C:mitochondrion"/>
    <property type="evidence" value="ECO:0007669"/>
    <property type="project" value="TreeGrafter"/>
</dbReference>
<sequence length="457" mass="49539">MQSLSTAQSKSLLRKKWLLRLRKWAKSEPKQVLLDSERVCDHVYKYILARYRPDAITEARGTAVSLQSGVSDVPDASHHVGRSPPPLFVLAYLPLYFEVDLVPLMRRLWQIAREQHIHILTPVVLPEAMVPLSTSSAEVPVAFAAGPASLRVSPSAPMDALVDQYTNPHALKSAMVFVEVFDEHDLTTAFSPQGAYNICELSTSVLEPWLFGPALTSAIGTPAPLHSPSTVEGDVDDARDVHVGRACCQGRQRRMVLCDTYARLFPEPHAAGYRPSGLLEYGDTGQGSRICLGPAGPGEPTCNSRTLDDVSMLVLTPGVLFDVVTGSRLGKGGGFYDRFLHYHSSARRRRCSTDSPPPRVGAPEKGEAAATAEAVVCVSPPFALGATVPQWEVMGIAFDDQVLHLSTAGEPELIGSPSDSLTPSRIPTDTHDQPMHFIVSPSGGVEKAWQGKWAEAH</sequence>
<dbReference type="GO" id="GO:0035999">
    <property type="term" value="P:tetrahydrofolate interconversion"/>
    <property type="evidence" value="ECO:0007669"/>
    <property type="project" value="TreeGrafter"/>
</dbReference>
<dbReference type="KEGG" id="phet:94290928"/>
<dbReference type="PANTHER" id="PTHR23407:SF1">
    <property type="entry name" value="5-FORMYLTETRAHYDROFOLATE CYCLO-LIGASE"/>
    <property type="match status" value="1"/>
</dbReference>
<dbReference type="InterPro" id="IPR002698">
    <property type="entry name" value="FTHF_cligase"/>
</dbReference>
<dbReference type="GeneID" id="94290928"/>
<organism evidence="6 7">
    <name type="scientific">Porcisia hertigi</name>
    <dbReference type="NCBI Taxonomy" id="2761500"/>
    <lineage>
        <taxon>Eukaryota</taxon>
        <taxon>Discoba</taxon>
        <taxon>Euglenozoa</taxon>
        <taxon>Kinetoplastea</taxon>
        <taxon>Metakinetoplastina</taxon>
        <taxon>Trypanosomatida</taxon>
        <taxon>Trypanosomatidae</taxon>
        <taxon>Leishmaniinae</taxon>
        <taxon>Porcisia</taxon>
    </lineage>
</organism>
<dbReference type="SUPFAM" id="SSF100950">
    <property type="entry name" value="NagB/RpiA/CoA transferase-like"/>
    <property type="match status" value="1"/>
</dbReference>
<keyword evidence="2" id="KW-0547">Nucleotide-binding</keyword>
<evidence type="ECO:0000256" key="3">
    <source>
        <dbReference type="ARBA" id="ARBA00022840"/>
    </source>
</evidence>
<evidence type="ECO:0000313" key="7">
    <source>
        <dbReference type="Proteomes" id="UP000674318"/>
    </source>
</evidence>
<evidence type="ECO:0000256" key="4">
    <source>
        <dbReference type="ARBA" id="ARBA00036539"/>
    </source>
</evidence>
<reference evidence="6 7" key="1">
    <citation type="submission" date="2021-02" db="EMBL/GenBank/DDBJ databases">
        <title>Porcisia hertigi Genome sequencing and assembly.</title>
        <authorList>
            <person name="Almutairi H."/>
            <person name="Gatherer D."/>
        </authorList>
    </citation>
    <scope>NUCLEOTIDE SEQUENCE [LARGE SCALE GENOMIC DNA]</scope>
    <source>
        <strain evidence="6 7">C119</strain>
    </source>
</reference>
<comment type="caution">
    <text evidence="6">The sequence shown here is derived from an EMBL/GenBank/DDBJ whole genome shotgun (WGS) entry which is preliminary data.</text>
</comment>
<dbReference type="Pfam" id="PF01812">
    <property type="entry name" value="5-FTHF_cyc-lig"/>
    <property type="match status" value="1"/>
</dbReference>
<dbReference type="GO" id="GO:0009396">
    <property type="term" value="P:folic acid-containing compound biosynthetic process"/>
    <property type="evidence" value="ECO:0007669"/>
    <property type="project" value="TreeGrafter"/>
</dbReference>
<dbReference type="RefSeq" id="XP_067757051.1">
    <property type="nucleotide sequence ID" value="XM_067900851.1"/>
</dbReference>
<dbReference type="Gene3D" id="3.40.50.10420">
    <property type="entry name" value="NagB/RpiA/CoA transferase-like"/>
    <property type="match status" value="2"/>
</dbReference>
<proteinExistence type="inferred from homology"/>
<evidence type="ECO:0000256" key="1">
    <source>
        <dbReference type="ARBA" id="ARBA00010638"/>
    </source>
</evidence>
<dbReference type="EMBL" id="JAFJZO010000023">
    <property type="protein sequence ID" value="KAG5504428.1"/>
    <property type="molecule type" value="Genomic_DNA"/>
</dbReference>
<dbReference type="InterPro" id="IPR024185">
    <property type="entry name" value="FTHF_cligase-like_sf"/>
</dbReference>
<comment type="catalytic activity">
    <reaction evidence="4">
        <text>(6S)-5-formyl-5,6,7,8-tetrahydrofolate + ATP = (6R)-5,10-methenyltetrahydrofolate + ADP + phosphate</text>
        <dbReference type="Rhea" id="RHEA:10488"/>
        <dbReference type="ChEBI" id="CHEBI:30616"/>
        <dbReference type="ChEBI" id="CHEBI:43474"/>
        <dbReference type="ChEBI" id="CHEBI:57455"/>
        <dbReference type="ChEBI" id="CHEBI:57457"/>
        <dbReference type="ChEBI" id="CHEBI:456216"/>
        <dbReference type="EC" id="6.3.3.2"/>
    </reaction>
</comment>
<name>A0A836LHY4_9TRYP</name>
<evidence type="ECO:0000256" key="2">
    <source>
        <dbReference type="ARBA" id="ARBA00022741"/>
    </source>
</evidence>
<dbReference type="EC" id="6.3.3.2" evidence="5"/>
<accession>A0A836LHY4</accession>
<dbReference type="GO" id="GO:0030272">
    <property type="term" value="F:5-formyltetrahydrofolate cyclo-ligase activity"/>
    <property type="evidence" value="ECO:0007669"/>
    <property type="project" value="UniProtKB-EC"/>
</dbReference>
<evidence type="ECO:0000256" key="5">
    <source>
        <dbReference type="ARBA" id="ARBA00038966"/>
    </source>
</evidence>
<comment type="similarity">
    <text evidence="1">Belongs to the 5-formyltetrahydrofolate cyclo-ligase family.</text>
</comment>
<dbReference type="OrthoDB" id="2015992at2759"/>
<dbReference type="InterPro" id="IPR037171">
    <property type="entry name" value="NagB/RpiA_transferase-like"/>
</dbReference>
<protein>
    <recommendedName>
        <fullName evidence="5">5-formyltetrahydrofolate cyclo-ligase</fullName>
        <ecNumber evidence="5">6.3.3.2</ecNumber>
    </recommendedName>
</protein>
<dbReference type="Proteomes" id="UP000674318">
    <property type="component" value="Unassembled WGS sequence"/>
</dbReference>
<dbReference type="PANTHER" id="PTHR23407">
    <property type="entry name" value="ATPASE INHIBITOR/5-FORMYLTETRAHYDROFOLATE CYCLO-LIGASE"/>
    <property type="match status" value="1"/>
</dbReference>
<dbReference type="GO" id="GO:0005524">
    <property type="term" value="F:ATP binding"/>
    <property type="evidence" value="ECO:0007669"/>
    <property type="project" value="UniProtKB-KW"/>
</dbReference>
<gene>
    <name evidence="6" type="ORF">JKF63_04880</name>
</gene>
<dbReference type="AlphaFoldDB" id="A0A836LHY4"/>
<keyword evidence="7" id="KW-1185">Reference proteome</keyword>
<keyword evidence="3" id="KW-0067">ATP-binding</keyword>